<dbReference type="GO" id="GO:0008800">
    <property type="term" value="F:beta-lactamase activity"/>
    <property type="evidence" value="ECO:0007669"/>
    <property type="project" value="UniProtKB-UniRule"/>
</dbReference>
<dbReference type="PANTHER" id="PTHR46825">
    <property type="entry name" value="D-ALANYL-D-ALANINE-CARBOXYPEPTIDASE/ENDOPEPTIDASE AMPH"/>
    <property type="match status" value="1"/>
</dbReference>
<evidence type="ECO:0000313" key="9">
    <source>
        <dbReference type="EMBL" id="MCF0266606.1"/>
    </source>
</evidence>
<dbReference type="InterPro" id="IPR058136">
    <property type="entry name" value="AmpC"/>
</dbReference>
<evidence type="ECO:0000256" key="7">
    <source>
        <dbReference type="SAM" id="SignalP"/>
    </source>
</evidence>
<comment type="similarity">
    <text evidence="2 6">Belongs to the class-C beta-lactamase family.</text>
</comment>
<dbReference type="NCBIfam" id="NF033085">
    <property type="entry name" value="bla_class_C"/>
    <property type="match status" value="1"/>
</dbReference>
<proteinExistence type="inferred from homology"/>
<evidence type="ECO:0000256" key="6">
    <source>
        <dbReference type="RuleBase" id="RU361140"/>
    </source>
</evidence>
<dbReference type="InterPro" id="IPR012338">
    <property type="entry name" value="Beta-lactam/transpept-like"/>
</dbReference>
<evidence type="ECO:0000256" key="4">
    <source>
        <dbReference type="ARBA" id="ARBA00022801"/>
    </source>
</evidence>
<feature type="signal peptide" evidence="7">
    <location>
        <begin position="1"/>
        <end position="26"/>
    </location>
</feature>
<dbReference type="Proteomes" id="UP000887320">
    <property type="component" value="Unassembled WGS sequence"/>
</dbReference>
<dbReference type="GO" id="GO:0017001">
    <property type="term" value="P:antibiotic catabolic process"/>
    <property type="evidence" value="ECO:0007669"/>
    <property type="project" value="InterPro"/>
</dbReference>
<dbReference type="SUPFAM" id="SSF56601">
    <property type="entry name" value="beta-lactamase/transpeptidase-like"/>
    <property type="match status" value="1"/>
</dbReference>
<organism evidence="9 10">
    <name type="scientific">Acinetobacter guillouiae</name>
    <name type="common">Acinetobacter genomosp. 11</name>
    <dbReference type="NCBI Taxonomy" id="106649"/>
    <lineage>
        <taxon>Bacteria</taxon>
        <taxon>Pseudomonadati</taxon>
        <taxon>Pseudomonadota</taxon>
        <taxon>Gammaproteobacteria</taxon>
        <taxon>Moraxellales</taxon>
        <taxon>Moraxellaceae</taxon>
        <taxon>Acinetobacter</taxon>
    </lineage>
</organism>
<dbReference type="AlphaFoldDB" id="A0A8X8KH01"/>
<dbReference type="EMBL" id="JAHWXT010000008">
    <property type="protein sequence ID" value="MCF0266606.1"/>
    <property type="molecule type" value="Genomic_DNA"/>
</dbReference>
<feature type="domain" description="Beta-lactamase-related" evidence="8">
    <location>
        <begin position="41"/>
        <end position="383"/>
    </location>
</feature>
<dbReference type="PANTHER" id="PTHR46825:SF8">
    <property type="entry name" value="BETA-LACTAMASE-RELATED"/>
    <property type="match status" value="1"/>
</dbReference>
<dbReference type="EC" id="3.5.2.6" evidence="3 6"/>
<keyword evidence="5 6" id="KW-0046">Antibiotic resistance</keyword>
<evidence type="ECO:0000259" key="8">
    <source>
        <dbReference type="Pfam" id="PF00144"/>
    </source>
</evidence>
<dbReference type="PROSITE" id="PS00336">
    <property type="entry name" value="BETA_LACTAMASE_C"/>
    <property type="match status" value="1"/>
</dbReference>
<dbReference type="InterPro" id="IPR050491">
    <property type="entry name" value="AmpC-like"/>
</dbReference>
<evidence type="ECO:0000256" key="3">
    <source>
        <dbReference type="ARBA" id="ARBA00012865"/>
    </source>
</evidence>
<evidence type="ECO:0000256" key="5">
    <source>
        <dbReference type="ARBA" id="ARBA00023251"/>
    </source>
</evidence>
<evidence type="ECO:0000256" key="1">
    <source>
        <dbReference type="ARBA" id="ARBA00001526"/>
    </source>
</evidence>
<reference evidence="9" key="1">
    <citation type="submission" date="2021-07" db="EMBL/GenBank/DDBJ databases">
        <authorList>
            <person name="Fernandez M."/>
            <person name="Pereira P."/>
            <person name="Torres Tejerizo G.A."/>
            <person name="Gonzalez P."/>
            <person name="Agostini E."/>
        </authorList>
    </citation>
    <scope>NUCLEOTIDE SEQUENCE</scope>
    <source>
        <strain evidence="9">SFC 500-1A</strain>
    </source>
</reference>
<name>A0A8X8KH01_ACIGI</name>
<evidence type="ECO:0000256" key="2">
    <source>
        <dbReference type="ARBA" id="ARBA00007840"/>
    </source>
</evidence>
<gene>
    <name evidence="9" type="ORF">KW868_19330</name>
</gene>
<protein>
    <recommendedName>
        <fullName evidence="3 6">Beta-lactamase</fullName>
        <ecNumber evidence="3 6">3.5.2.6</ecNumber>
    </recommendedName>
</protein>
<dbReference type="GO" id="GO:0030288">
    <property type="term" value="C:outer membrane-bounded periplasmic space"/>
    <property type="evidence" value="ECO:0007669"/>
    <property type="project" value="InterPro"/>
</dbReference>
<dbReference type="InterPro" id="IPR001466">
    <property type="entry name" value="Beta-lactam-related"/>
</dbReference>
<dbReference type="Pfam" id="PF00144">
    <property type="entry name" value="Beta-lactamase"/>
    <property type="match status" value="1"/>
</dbReference>
<comment type="catalytic activity">
    <reaction evidence="1 6">
        <text>a beta-lactam + H2O = a substituted beta-amino acid</text>
        <dbReference type="Rhea" id="RHEA:20401"/>
        <dbReference type="ChEBI" id="CHEBI:15377"/>
        <dbReference type="ChEBI" id="CHEBI:35627"/>
        <dbReference type="ChEBI" id="CHEBI:140347"/>
        <dbReference type="EC" id="3.5.2.6"/>
    </reaction>
</comment>
<dbReference type="InterPro" id="IPR001586">
    <property type="entry name" value="Beta-lactam_class-C_AS"/>
</dbReference>
<keyword evidence="7" id="KW-0732">Signal</keyword>
<evidence type="ECO:0000313" key="10">
    <source>
        <dbReference type="Proteomes" id="UP000887320"/>
    </source>
</evidence>
<feature type="chain" id="PRO_5036503166" description="Beta-lactamase" evidence="7">
    <location>
        <begin position="27"/>
        <end position="391"/>
    </location>
</feature>
<sequence>MVVLNKTKTIFCVLIGSMSLTTYVNANEIPATSIKVETAMNTAFQPLMKTYAVPGMAIGVLYNGKSYEKYYGVQSLANAKAVNKNTLFELGSVSKIFTATAGTYTENLGKISLQDHPGKYIPALKNSDINQVTLLELATYTSGNLPLQFPDQIKTAAQTLKYFQDWKVKNPIGQFRQYSNPSIGLFGEATAKAMNMPFSALLEQVIFPKLELQHTYVQVPKAQQSNYAFGYDQNNHPLRVTAGAFDAQAYGVKSSLPDMLHFLNLNLNPDQAKAAIKPAILATHTGYFKMGGMTQALGWESFSYPATLNTLLESNSDRVVMQSNPVEKTLVKTGSRVFHKTGSTNGFGTYVIYIPQDNFGLVMLMNKKIPNAERIKAAYEVLNSLKQKSHP</sequence>
<keyword evidence="4 6" id="KW-0378">Hydrolase</keyword>
<dbReference type="GO" id="GO:0046677">
    <property type="term" value="P:response to antibiotic"/>
    <property type="evidence" value="ECO:0007669"/>
    <property type="project" value="UniProtKB-UniRule"/>
</dbReference>
<accession>A0A8X8KH01</accession>
<dbReference type="Gene3D" id="3.40.710.10">
    <property type="entry name" value="DD-peptidase/beta-lactamase superfamily"/>
    <property type="match status" value="1"/>
</dbReference>
<comment type="caution">
    <text evidence="9">The sequence shown here is derived from an EMBL/GenBank/DDBJ whole genome shotgun (WGS) entry which is preliminary data.</text>
</comment>